<reference evidence="4" key="1">
    <citation type="submission" date="2021-02" db="EMBL/GenBank/DDBJ databases">
        <authorList>
            <person name="Dougan E. K."/>
            <person name="Rhodes N."/>
            <person name="Thang M."/>
            <person name="Chan C."/>
        </authorList>
    </citation>
    <scope>NUCLEOTIDE SEQUENCE</scope>
</reference>
<organism evidence="4 5">
    <name type="scientific">Symbiodinium pilosum</name>
    <name type="common">Dinoflagellate</name>
    <dbReference type="NCBI Taxonomy" id="2952"/>
    <lineage>
        <taxon>Eukaryota</taxon>
        <taxon>Sar</taxon>
        <taxon>Alveolata</taxon>
        <taxon>Dinophyceae</taxon>
        <taxon>Suessiales</taxon>
        <taxon>Symbiodiniaceae</taxon>
        <taxon>Symbiodinium</taxon>
    </lineage>
</organism>
<dbReference type="InterPro" id="IPR002059">
    <property type="entry name" value="CSP_DNA-bd"/>
</dbReference>
<evidence type="ECO:0000313" key="5">
    <source>
        <dbReference type="Proteomes" id="UP000649617"/>
    </source>
</evidence>
<feature type="domain" description="CSD" evidence="3">
    <location>
        <begin position="290"/>
        <end position="355"/>
    </location>
</feature>
<keyword evidence="1" id="KW-0175">Coiled coil</keyword>
<dbReference type="Proteomes" id="UP000649617">
    <property type="component" value="Unassembled WGS sequence"/>
</dbReference>
<evidence type="ECO:0000313" key="4">
    <source>
        <dbReference type="EMBL" id="CAE7505637.1"/>
    </source>
</evidence>
<proteinExistence type="predicted"/>
<protein>
    <recommendedName>
        <fullName evidence="3">CSD domain-containing protein</fullName>
    </recommendedName>
</protein>
<name>A0A812SVZ1_SYMPI</name>
<dbReference type="Gene3D" id="2.40.50.140">
    <property type="entry name" value="Nucleic acid-binding proteins"/>
    <property type="match status" value="1"/>
</dbReference>
<evidence type="ECO:0000256" key="2">
    <source>
        <dbReference type="SAM" id="MobiDB-lite"/>
    </source>
</evidence>
<gene>
    <name evidence="4" type="ORF">SPIL2461_LOCUS13110</name>
</gene>
<feature type="compositionally biased region" description="Low complexity" evidence="2">
    <location>
        <begin position="155"/>
        <end position="170"/>
    </location>
</feature>
<dbReference type="GO" id="GO:0003676">
    <property type="term" value="F:nucleic acid binding"/>
    <property type="evidence" value="ECO:0007669"/>
    <property type="project" value="InterPro"/>
</dbReference>
<dbReference type="PROSITE" id="PS51857">
    <property type="entry name" value="CSD_2"/>
    <property type="match status" value="1"/>
</dbReference>
<comment type="caution">
    <text evidence="4">The sequence shown here is derived from an EMBL/GenBank/DDBJ whole genome shotgun (WGS) entry which is preliminary data.</text>
</comment>
<sequence length="412" mass="43297">MDALDVLEVQLLERQIKLAEERHVAGESRESVGLDRLKQKLSAVKSKVQTVQAKTAHDAIGAALLKVKEKEVSLDGLAPAIPSATSATPASSPAHWTGGPPAIDAADKEQTRVDIAYPNDAVPRAVPQAGATTVAGSAAPSTLTAPHLAALGGLAASQPSRPSQPSQVSVGAALGDGHGSVQGPAASAALPASAAQAQAAGTFAEDASLHASGLSLQQQMLYMKQYQQMLVNGYDGAMSAPSASSFSSSVPGFQSSTVDAGKALAELNSLEERVREAEDKVKRAAAQSHHYVGFISKFDTMKGYGFVSCSETFKRFGRDIFIDRESYQGAKIGDTVVFSVGFNKKGEVRACDVQKLNEVTRLKQELQQKKQAYMTSVSRSGMNVQTALELIQGKRPAPGEVADAPSFKRFAM</sequence>
<keyword evidence="5" id="KW-1185">Reference proteome</keyword>
<feature type="coiled-coil region" evidence="1">
    <location>
        <begin position="9"/>
        <end position="54"/>
    </location>
</feature>
<dbReference type="InterPro" id="IPR012340">
    <property type="entry name" value="NA-bd_OB-fold"/>
</dbReference>
<evidence type="ECO:0000259" key="3">
    <source>
        <dbReference type="PROSITE" id="PS51857"/>
    </source>
</evidence>
<dbReference type="EMBL" id="CAJNIZ010028113">
    <property type="protein sequence ID" value="CAE7505637.1"/>
    <property type="molecule type" value="Genomic_DNA"/>
</dbReference>
<dbReference type="SUPFAM" id="SSF50249">
    <property type="entry name" value="Nucleic acid-binding proteins"/>
    <property type="match status" value="1"/>
</dbReference>
<feature type="coiled-coil region" evidence="1">
    <location>
        <begin position="260"/>
        <end position="287"/>
    </location>
</feature>
<feature type="region of interest" description="Disordered" evidence="2">
    <location>
        <begin position="155"/>
        <end position="186"/>
    </location>
</feature>
<dbReference type="OrthoDB" id="440241at2759"/>
<dbReference type="AlphaFoldDB" id="A0A812SVZ1"/>
<accession>A0A812SVZ1</accession>
<evidence type="ECO:0000256" key="1">
    <source>
        <dbReference type="SAM" id="Coils"/>
    </source>
</evidence>